<dbReference type="InterPro" id="IPR038297">
    <property type="entry name" value="CcmH/CycL/NrfF/Ccl2_sf"/>
</dbReference>
<evidence type="ECO:0000256" key="5">
    <source>
        <dbReference type="ARBA" id="ARBA00022748"/>
    </source>
</evidence>
<evidence type="ECO:0000313" key="10">
    <source>
        <dbReference type="Proteomes" id="UP000306973"/>
    </source>
</evidence>
<feature type="domain" description="CcmH/CycL/Ccl2/NrfF N-terminal" evidence="8">
    <location>
        <begin position="11"/>
        <end position="149"/>
    </location>
</feature>
<keyword evidence="4 7" id="KW-0732">Signal</keyword>
<evidence type="ECO:0000256" key="1">
    <source>
        <dbReference type="ARBA" id="ARBA00010342"/>
    </source>
</evidence>
<evidence type="ECO:0000313" key="9">
    <source>
        <dbReference type="EMBL" id="TLF47623.1"/>
    </source>
</evidence>
<dbReference type="CDD" id="cd16378">
    <property type="entry name" value="CcmH_N"/>
    <property type="match status" value="1"/>
</dbReference>
<dbReference type="PANTHER" id="PTHR47870">
    <property type="entry name" value="CYTOCHROME C-TYPE BIOGENESIS PROTEIN CCMH"/>
    <property type="match status" value="1"/>
</dbReference>
<name>A0A5R8MDG2_9GAMM</name>
<sequence length="156" mass="17560">MARLIRGLLAALLLLPLLAQAAGIEVRPFDDPVTEQRYQDLTASLRCPKCENQAIGDSDSPIAGDMRDRVYAQLQDGRSDKEILDFMVRRFGDYVLYNPRLEGRTLLLWGLPAALVLLGAVVVVLMVRARRRTSARALSAEERDRLDALINRERNE</sequence>
<feature type="chain" id="PRO_5024476878" description="Cytochrome c-type biogenesis protein" evidence="7">
    <location>
        <begin position="22"/>
        <end position="156"/>
    </location>
</feature>
<dbReference type="InterPro" id="IPR005616">
    <property type="entry name" value="CcmH/CycL/Ccl2/NrfF_N"/>
</dbReference>
<dbReference type="FunFam" id="1.10.8.640:FF:000001">
    <property type="entry name" value="Cytochrome c-type biogenesis protein"/>
    <property type="match status" value="1"/>
</dbReference>
<feature type="signal peptide" evidence="7">
    <location>
        <begin position="1"/>
        <end position="21"/>
    </location>
</feature>
<dbReference type="Proteomes" id="UP000306973">
    <property type="component" value="Unassembled WGS sequence"/>
</dbReference>
<dbReference type="GO" id="GO:0005886">
    <property type="term" value="C:plasma membrane"/>
    <property type="evidence" value="ECO:0007669"/>
    <property type="project" value="TreeGrafter"/>
</dbReference>
<keyword evidence="7" id="KW-0472">Membrane</keyword>
<accession>A0A5R8MDG2</accession>
<keyword evidence="7" id="KW-0812">Transmembrane</keyword>
<comment type="caution">
    <text evidence="9">The sequence shown here is derived from an EMBL/GenBank/DDBJ whole genome shotgun (WGS) entry which is preliminary data.</text>
</comment>
<comment type="function">
    <text evidence="7">Possible subunit of a heme lyase.</text>
</comment>
<dbReference type="OrthoDB" id="9804975at2"/>
<gene>
    <name evidence="9" type="ORF">FEI13_14680</name>
</gene>
<reference evidence="9 10" key="1">
    <citation type="journal article" date="2007" name="Int. J. Syst. Evol. Microbiol.">
        <title>Halomonas saccharevitans sp. nov., Halomonas arcis sp. nov. and Halomonas subterranea sp. nov., halophilic bacteria isolated from hypersaline environments of China.</title>
        <authorList>
            <person name="Xu X.W."/>
            <person name="Wu Y.H."/>
            <person name="Zhou Z."/>
            <person name="Wang C.S."/>
            <person name="Zhou Y.G."/>
            <person name="Zhang H.B."/>
            <person name="Wang Y."/>
            <person name="Wu M."/>
        </authorList>
    </citation>
    <scope>NUCLEOTIDE SEQUENCE [LARGE SCALE GENOMIC DNA]</scope>
    <source>
        <strain evidence="9 10">TBZ3</strain>
    </source>
</reference>
<dbReference type="GO" id="GO:0017004">
    <property type="term" value="P:cytochrome complex assembly"/>
    <property type="evidence" value="ECO:0007669"/>
    <property type="project" value="UniProtKB-KW"/>
</dbReference>
<evidence type="ECO:0000259" key="8">
    <source>
        <dbReference type="Pfam" id="PF03918"/>
    </source>
</evidence>
<evidence type="ECO:0000256" key="4">
    <source>
        <dbReference type="ARBA" id="ARBA00022729"/>
    </source>
</evidence>
<keyword evidence="7" id="KW-1133">Transmembrane helix</keyword>
<keyword evidence="2 7" id="KW-0349">Heme</keyword>
<dbReference type="PANTHER" id="PTHR47870:SF1">
    <property type="entry name" value="CYTOCHROME C-TYPE BIOGENESIS PROTEIN CCMH"/>
    <property type="match status" value="1"/>
</dbReference>
<feature type="transmembrane region" description="Helical" evidence="7">
    <location>
        <begin position="106"/>
        <end position="127"/>
    </location>
</feature>
<comment type="similarity">
    <text evidence="1 7">Belongs to the CcmH/CycL/Ccl2/NrfF family.</text>
</comment>
<dbReference type="Gene3D" id="1.10.8.640">
    <property type="entry name" value="Cytochrome C biogenesis protein"/>
    <property type="match status" value="1"/>
</dbReference>
<keyword evidence="5" id="KW-0201">Cytochrome c-type biogenesis</keyword>
<dbReference type="AlphaFoldDB" id="A0A5R8MDG2"/>
<dbReference type="GO" id="GO:0046872">
    <property type="term" value="F:metal ion binding"/>
    <property type="evidence" value="ECO:0007669"/>
    <property type="project" value="UniProtKB-KW"/>
</dbReference>
<dbReference type="EMBL" id="VBUI01000024">
    <property type="protein sequence ID" value="TLF47623.1"/>
    <property type="molecule type" value="Genomic_DNA"/>
</dbReference>
<evidence type="ECO:0000256" key="2">
    <source>
        <dbReference type="ARBA" id="ARBA00022617"/>
    </source>
</evidence>
<proteinExistence type="inferred from homology"/>
<keyword evidence="3 7" id="KW-0479">Metal-binding</keyword>
<evidence type="ECO:0000256" key="6">
    <source>
        <dbReference type="ARBA" id="ARBA00023004"/>
    </source>
</evidence>
<organism evidence="9 10">
    <name type="scientific">Halomonas urmiana</name>
    <dbReference type="NCBI Taxonomy" id="490901"/>
    <lineage>
        <taxon>Bacteria</taxon>
        <taxon>Pseudomonadati</taxon>
        <taxon>Pseudomonadota</taxon>
        <taxon>Gammaproteobacteria</taxon>
        <taxon>Oceanospirillales</taxon>
        <taxon>Halomonadaceae</taxon>
        <taxon>Halomonas</taxon>
    </lineage>
</organism>
<evidence type="ECO:0000256" key="7">
    <source>
        <dbReference type="RuleBase" id="RU364112"/>
    </source>
</evidence>
<evidence type="ECO:0000256" key="3">
    <source>
        <dbReference type="ARBA" id="ARBA00022723"/>
    </source>
</evidence>
<keyword evidence="10" id="KW-1185">Reference proteome</keyword>
<dbReference type="Pfam" id="PF03918">
    <property type="entry name" value="CcmH"/>
    <property type="match status" value="1"/>
</dbReference>
<dbReference type="RefSeq" id="WP_138182273.1">
    <property type="nucleotide sequence ID" value="NZ_VBUI01000024.1"/>
</dbReference>
<protein>
    <recommendedName>
        <fullName evidence="7">Cytochrome c-type biogenesis protein</fullName>
    </recommendedName>
</protein>
<dbReference type="InterPro" id="IPR051263">
    <property type="entry name" value="C-type_cytochrome_biogenesis"/>
</dbReference>
<keyword evidence="6 7" id="KW-0408">Iron</keyword>